<name>A0A1I0VMD2_9FIRM</name>
<dbReference type="CDD" id="cd04184">
    <property type="entry name" value="GT2_RfbC_Mx_like"/>
    <property type="match status" value="1"/>
</dbReference>
<evidence type="ECO:0000313" key="3">
    <source>
        <dbReference type="Proteomes" id="UP000198838"/>
    </source>
</evidence>
<dbReference type="STRING" id="1120918.SAMN05216249_10295"/>
<accession>A0A1I0VMD2</accession>
<dbReference type="CDD" id="cd04186">
    <property type="entry name" value="GT_2_like_c"/>
    <property type="match status" value="1"/>
</dbReference>
<keyword evidence="3" id="KW-1185">Reference proteome</keyword>
<dbReference type="AlphaFoldDB" id="A0A1I0VMD2"/>
<keyword evidence="2" id="KW-0808">Transferase</keyword>
<dbReference type="Proteomes" id="UP000198838">
    <property type="component" value="Unassembled WGS sequence"/>
</dbReference>
<evidence type="ECO:0000313" key="2">
    <source>
        <dbReference type="EMBL" id="SFA77649.1"/>
    </source>
</evidence>
<dbReference type="GO" id="GO:0016757">
    <property type="term" value="F:glycosyltransferase activity"/>
    <property type="evidence" value="ECO:0007669"/>
    <property type="project" value="UniProtKB-KW"/>
</dbReference>
<protein>
    <submittedName>
        <fullName evidence="2">Glycosyltransferase, GT2 family</fullName>
    </submittedName>
</protein>
<feature type="domain" description="Glycosyltransferase 2-like" evidence="1">
    <location>
        <begin position="557"/>
        <end position="736"/>
    </location>
</feature>
<dbReference type="SUPFAM" id="SSF53448">
    <property type="entry name" value="Nucleotide-diphospho-sugar transferases"/>
    <property type="match status" value="2"/>
</dbReference>
<sequence>MLVEENIFNVINARISIEDFSRYIIVGWFETEYSENLEDYTILALLDSLKLDVGFEKKDDFSVKAKYMAMDKNIYEEDYMDIKLPADLKKYKKLSLFLVNKKSNDKNLFYEVNVSTLIKQQTEINYFIEDFTNEENDVLVKGWVACPEKVDFSVVDSKNNLIEHEVEWFAKPDVIDYFYESSKERLGNCGFNLRVKNYKNKKFFIRFESGNKKSIYSSAFDMDTKHGNKYVNKAKKLVKYSIKTLRSIKDFGIKATWKKVVLKLHDNTDDYMKWRENIMPKDADLIKQKNTVFSKMPLISIVVPLYKTPEKYLNALVNSVIGQSYTNWELVLSDGSGENSPMRGLLDKTQALDNRIKVIRNEKQLHISENTNVALKAAKGDLIAFADHDDVLSLDALFECVKIYNKYDDVGLIYSDEDKISDNGLLYFQPHFKPDFSIDFLRSINYFCHLVVVTRELREKVGFLNPEYNGAQDYDFVLRCVENTKGVYHIPKILYHWRAGENSTANDGASKMYAFESGKRAVQAHLERLGFQATVEMGASLGSYKTTYHWEEEPLISILIPNKDHIDQLKTCIESIENRSVYRNFEFIIIENNSTQEETFEYYKEIEAKYDKVHVVYYKGDFNYSKINNFGESKANGEYLLLLNNDTEIINPDTLGEMLGYCMREDVGIVGAKLLYPNDTVQHAGVVIGFGGIAGHTFIGFDKNSFGYFTRLTSAQNYSAVTAACLMTKRSVFKEVGGLTEELRVAMNDVDYCLKVREKGYLVVYNPAALLYHYESLSRGLEDTPEKIERFHSECEFFANRWSDILKNGDPYYNRNLSLMRSDFALRRM</sequence>
<dbReference type="PANTHER" id="PTHR43179:SF7">
    <property type="entry name" value="RHAMNOSYLTRANSFERASE WBBL"/>
    <property type="match status" value="1"/>
</dbReference>
<dbReference type="RefSeq" id="WP_242949050.1">
    <property type="nucleotide sequence ID" value="NZ_FOJY01000002.1"/>
</dbReference>
<dbReference type="InterPro" id="IPR001173">
    <property type="entry name" value="Glyco_trans_2-like"/>
</dbReference>
<reference evidence="2 3" key="1">
    <citation type="submission" date="2016-10" db="EMBL/GenBank/DDBJ databases">
        <authorList>
            <person name="de Groot N.N."/>
        </authorList>
    </citation>
    <scope>NUCLEOTIDE SEQUENCE [LARGE SCALE GENOMIC DNA]</scope>
    <source>
        <strain evidence="2 3">DSM 5522</strain>
    </source>
</reference>
<dbReference type="EMBL" id="FOJY01000002">
    <property type="protein sequence ID" value="SFA77649.1"/>
    <property type="molecule type" value="Genomic_DNA"/>
</dbReference>
<gene>
    <name evidence="2" type="ORF">SAMN05216249_10295</name>
</gene>
<evidence type="ECO:0000259" key="1">
    <source>
        <dbReference type="Pfam" id="PF00535"/>
    </source>
</evidence>
<dbReference type="Pfam" id="PF00535">
    <property type="entry name" value="Glycos_transf_2"/>
    <property type="match status" value="2"/>
</dbReference>
<dbReference type="PANTHER" id="PTHR43179">
    <property type="entry name" value="RHAMNOSYLTRANSFERASE WBBL"/>
    <property type="match status" value="1"/>
</dbReference>
<proteinExistence type="predicted"/>
<dbReference type="InterPro" id="IPR029044">
    <property type="entry name" value="Nucleotide-diphossugar_trans"/>
</dbReference>
<dbReference type="Gene3D" id="3.90.550.10">
    <property type="entry name" value="Spore Coat Polysaccharide Biosynthesis Protein SpsA, Chain A"/>
    <property type="match status" value="2"/>
</dbReference>
<feature type="domain" description="Glycosyltransferase 2-like" evidence="1">
    <location>
        <begin position="300"/>
        <end position="426"/>
    </location>
</feature>
<organism evidence="2 3">
    <name type="scientific">Acetitomaculum ruminis DSM 5522</name>
    <dbReference type="NCBI Taxonomy" id="1120918"/>
    <lineage>
        <taxon>Bacteria</taxon>
        <taxon>Bacillati</taxon>
        <taxon>Bacillota</taxon>
        <taxon>Clostridia</taxon>
        <taxon>Lachnospirales</taxon>
        <taxon>Lachnospiraceae</taxon>
        <taxon>Acetitomaculum</taxon>
    </lineage>
</organism>